<reference evidence="1 2" key="2">
    <citation type="journal article" date="2011" name="J. Antibiot.">
        <title>Furaquinocins I and J: novel polyketide isoprenoid hybrid compounds from Streptomyces reveromyceticus SN-593.</title>
        <authorList>
            <person name="Panthee S."/>
            <person name="Takahashi S."/>
            <person name="Takagi H."/>
            <person name="Nogawa T."/>
            <person name="Oowada E."/>
            <person name="Uramoto M."/>
            <person name="Osada H."/>
        </authorList>
    </citation>
    <scope>NUCLEOTIDE SEQUENCE [LARGE SCALE GENOMIC DNA]</scope>
    <source>
        <strain evidence="1 2">SN-593</strain>
    </source>
</reference>
<dbReference type="AlphaFoldDB" id="A0A7U3UP37"/>
<sequence length="147" mass="16346">MLRSAARAQARRSSGSPDWLAALQRATVEHAVSRSGEPFVVVLYALTTAGRQPTASLERARMYAAEKGWRIAGAAFDDCGMTEPNERPAWNQALRLLRGARAQGIVTVDRSSVSTNDTEYEQALLWLQDRRSFLEHVPIDWHPSPIT</sequence>
<evidence type="ECO:0008006" key="3">
    <source>
        <dbReference type="Google" id="ProtNLM"/>
    </source>
</evidence>
<reference evidence="1 2" key="1">
    <citation type="journal article" date="2010" name="J. Bacteriol.">
        <title>Biochemical characterization of a novel indole prenyltransferase from Streptomyces sp. SN-593.</title>
        <authorList>
            <person name="Takahashi S."/>
            <person name="Takagi H."/>
            <person name="Toyoda A."/>
            <person name="Uramoto M."/>
            <person name="Nogawa T."/>
            <person name="Ueki M."/>
            <person name="Sakaki Y."/>
            <person name="Osada H."/>
        </authorList>
    </citation>
    <scope>NUCLEOTIDE SEQUENCE [LARGE SCALE GENOMIC DNA]</scope>
    <source>
        <strain evidence="1 2">SN-593</strain>
    </source>
</reference>
<protein>
    <recommendedName>
        <fullName evidence="3">Resolvase/invertase-type recombinase catalytic domain-containing protein</fullName>
    </recommendedName>
</protein>
<accession>A0A7U3UP37</accession>
<reference evidence="1 2" key="3">
    <citation type="journal article" date="2011" name="Nat. Chem. Biol.">
        <title>Reveromycin A biosynthesis uses RevG and RevJ for stereospecific spiroacetal formation.</title>
        <authorList>
            <person name="Takahashi S."/>
            <person name="Toyoda A."/>
            <person name="Sekiyama Y."/>
            <person name="Takagi H."/>
            <person name="Nogawa T."/>
            <person name="Uramoto M."/>
            <person name="Suzuki R."/>
            <person name="Koshino H."/>
            <person name="Kumano T."/>
            <person name="Panthee S."/>
            <person name="Dairi T."/>
            <person name="Ishikawa J."/>
            <person name="Ikeda H."/>
            <person name="Sakaki Y."/>
            <person name="Osada H."/>
        </authorList>
    </citation>
    <scope>NUCLEOTIDE SEQUENCE [LARGE SCALE GENOMIC DNA]</scope>
    <source>
        <strain evidence="1 2">SN-593</strain>
    </source>
</reference>
<reference evidence="1 2" key="4">
    <citation type="journal article" date="2020" name="Sci. Rep.">
        <title>beta-carboline chemical signals induce reveromycin production through a LuxR family regulator in Streptomyces sp. SN-593.</title>
        <authorList>
            <person name="Panthee S."/>
            <person name="Kito N."/>
            <person name="Hayashi T."/>
            <person name="Shimizu T."/>
            <person name="Ishikawa J."/>
            <person name="Hamamoto H."/>
            <person name="Osada H."/>
            <person name="Takahashi S."/>
        </authorList>
    </citation>
    <scope>NUCLEOTIDE SEQUENCE [LARGE SCALE GENOMIC DNA]</scope>
    <source>
        <strain evidence="1 2">SN-593</strain>
    </source>
</reference>
<evidence type="ECO:0000313" key="2">
    <source>
        <dbReference type="Proteomes" id="UP000595703"/>
    </source>
</evidence>
<proteinExistence type="predicted"/>
<dbReference type="KEGG" id="arev:RVR_1231"/>
<dbReference type="Proteomes" id="UP000595703">
    <property type="component" value="Chromosome"/>
</dbReference>
<organism evidence="1 2">
    <name type="scientific">Actinacidiphila reveromycinica</name>
    <dbReference type="NCBI Taxonomy" id="659352"/>
    <lineage>
        <taxon>Bacteria</taxon>
        <taxon>Bacillati</taxon>
        <taxon>Actinomycetota</taxon>
        <taxon>Actinomycetes</taxon>
        <taxon>Kitasatosporales</taxon>
        <taxon>Streptomycetaceae</taxon>
        <taxon>Actinacidiphila</taxon>
    </lineage>
</organism>
<name>A0A7U3UP37_9ACTN</name>
<dbReference type="EMBL" id="AP018365">
    <property type="protein sequence ID" value="BBA96091.1"/>
    <property type="molecule type" value="Genomic_DNA"/>
</dbReference>
<gene>
    <name evidence="1" type="ORF">RVR_1231</name>
</gene>
<evidence type="ECO:0000313" key="1">
    <source>
        <dbReference type="EMBL" id="BBA96091.1"/>
    </source>
</evidence>
<keyword evidence="2" id="KW-1185">Reference proteome</keyword>